<reference evidence="3" key="1">
    <citation type="journal article" date="2019" name="Int. J. Syst. Evol. Microbiol.">
        <title>The Global Catalogue of Microorganisms (GCM) 10K type strain sequencing project: providing services to taxonomists for standard genome sequencing and annotation.</title>
        <authorList>
            <consortium name="The Broad Institute Genomics Platform"/>
            <consortium name="The Broad Institute Genome Sequencing Center for Infectious Disease"/>
            <person name="Wu L."/>
            <person name="Ma J."/>
        </authorList>
    </citation>
    <scope>NUCLEOTIDE SEQUENCE [LARGE SCALE GENOMIC DNA]</scope>
    <source>
        <strain evidence="3">KCTC 52127</strain>
    </source>
</reference>
<proteinExistence type="predicted"/>
<feature type="transmembrane region" description="Helical" evidence="1">
    <location>
        <begin position="99"/>
        <end position="120"/>
    </location>
</feature>
<feature type="transmembrane region" description="Helical" evidence="1">
    <location>
        <begin position="36"/>
        <end position="61"/>
    </location>
</feature>
<dbReference type="Proteomes" id="UP001597508">
    <property type="component" value="Unassembled WGS sequence"/>
</dbReference>
<keyword evidence="1" id="KW-1133">Transmembrane helix</keyword>
<gene>
    <name evidence="2" type="ORF">ACFSRZ_03415</name>
</gene>
<dbReference type="EMBL" id="JBHULH010000001">
    <property type="protein sequence ID" value="MFD2566404.1"/>
    <property type="molecule type" value="Genomic_DNA"/>
</dbReference>
<dbReference type="PANTHER" id="PTHR34980">
    <property type="entry name" value="INNER MEMBRANE PROTEIN-RELATED-RELATED"/>
    <property type="match status" value="1"/>
</dbReference>
<dbReference type="Pfam" id="PF05656">
    <property type="entry name" value="DUF805"/>
    <property type="match status" value="1"/>
</dbReference>
<dbReference type="InterPro" id="IPR008523">
    <property type="entry name" value="DUF805"/>
</dbReference>
<feature type="transmembrane region" description="Helical" evidence="1">
    <location>
        <begin position="67"/>
        <end position="87"/>
    </location>
</feature>
<dbReference type="PANTHER" id="PTHR34980:SF2">
    <property type="entry name" value="INNER MEMBRANE PROTEIN YHAH-RELATED"/>
    <property type="match status" value="1"/>
</dbReference>
<sequence length="148" mass="16595">MERIKSEAEFGMIDWWKKVFIENYANFEGRARRSEYWYYVLANFLISIGLWIVAILAALILGVAGGILMYILIIGWGVANIIPSLAAQVRRLHDTNKTGWMILLGFIPVIGGIILLVFYFTEGDSGDNQYGPDPKAPNHSTINEIGSN</sequence>
<evidence type="ECO:0000313" key="3">
    <source>
        <dbReference type="Proteomes" id="UP001597508"/>
    </source>
</evidence>
<keyword evidence="1" id="KW-0472">Membrane</keyword>
<comment type="caution">
    <text evidence="2">The sequence shown here is derived from an EMBL/GenBank/DDBJ whole genome shotgun (WGS) entry which is preliminary data.</text>
</comment>
<dbReference type="RefSeq" id="WP_379665112.1">
    <property type="nucleotide sequence ID" value="NZ_JBHULH010000001.1"/>
</dbReference>
<name>A0ABW5LQD9_9FLAO</name>
<evidence type="ECO:0000256" key="1">
    <source>
        <dbReference type="SAM" id="Phobius"/>
    </source>
</evidence>
<keyword evidence="1" id="KW-0812">Transmembrane</keyword>
<keyword evidence="3" id="KW-1185">Reference proteome</keyword>
<accession>A0ABW5LQD9</accession>
<protein>
    <submittedName>
        <fullName evidence="2">DUF805 domain-containing protein</fullName>
    </submittedName>
</protein>
<evidence type="ECO:0000313" key="2">
    <source>
        <dbReference type="EMBL" id="MFD2566404.1"/>
    </source>
</evidence>
<organism evidence="2 3">
    <name type="scientific">Pseudotenacibaculum haliotis</name>
    <dbReference type="NCBI Taxonomy" id="1862138"/>
    <lineage>
        <taxon>Bacteria</taxon>
        <taxon>Pseudomonadati</taxon>
        <taxon>Bacteroidota</taxon>
        <taxon>Flavobacteriia</taxon>
        <taxon>Flavobacteriales</taxon>
        <taxon>Flavobacteriaceae</taxon>
        <taxon>Pseudotenacibaculum</taxon>
    </lineage>
</organism>